<reference evidence="4" key="1">
    <citation type="submission" date="2025-08" db="UniProtKB">
        <authorList>
            <consortium name="RefSeq"/>
        </authorList>
    </citation>
    <scope>IDENTIFICATION</scope>
    <source>
        <tissue evidence="4">Epidermis and Blubber</tissue>
    </source>
</reference>
<dbReference type="Pfam" id="PF00061">
    <property type="entry name" value="Lipocalin"/>
    <property type="match status" value="1"/>
</dbReference>
<dbReference type="AlphaFoldDB" id="A0A8B8VM72"/>
<dbReference type="RefSeq" id="XP_036685974.1">
    <property type="nucleotide sequence ID" value="XM_036830079.1"/>
</dbReference>
<dbReference type="OrthoDB" id="9682561at2759"/>
<protein>
    <submittedName>
        <fullName evidence="4">Fatty acid-binding protein 12-like</fullName>
    </submittedName>
</protein>
<name>A0A8B8VM72_BALMU</name>
<accession>A0A8B8VM72</accession>
<dbReference type="SUPFAM" id="SSF50814">
    <property type="entry name" value="Lipocalins"/>
    <property type="match status" value="1"/>
</dbReference>
<evidence type="ECO:0000313" key="4">
    <source>
        <dbReference type="RefSeq" id="XP_036685974.1"/>
    </source>
</evidence>
<feature type="domain" description="Lipocalin/cytosolic fatty-acid binding" evidence="2">
    <location>
        <begin position="31"/>
        <end position="90"/>
    </location>
</feature>
<proteinExistence type="inferred from homology"/>
<dbReference type="GO" id="GO:0008289">
    <property type="term" value="F:lipid binding"/>
    <property type="evidence" value="ECO:0007669"/>
    <property type="project" value="InterPro"/>
</dbReference>
<dbReference type="PANTHER" id="PTHR11955">
    <property type="entry name" value="FATTY ACID BINDING PROTEIN"/>
    <property type="match status" value="1"/>
</dbReference>
<evidence type="ECO:0000313" key="3">
    <source>
        <dbReference type="Proteomes" id="UP000694857"/>
    </source>
</evidence>
<dbReference type="Gene3D" id="2.40.128.20">
    <property type="match status" value="1"/>
</dbReference>
<dbReference type="InterPro" id="IPR012674">
    <property type="entry name" value="Calycin"/>
</dbReference>
<evidence type="ECO:0000256" key="1">
    <source>
        <dbReference type="ARBA" id="ARBA00008390"/>
    </source>
</evidence>
<gene>
    <name evidence="4" type="primary">LOC118883356</name>
</gene>
<sequence>MVDRFQGTWKSIPCENFEEYMKELECKGRNKDLEESFKLGEEFEETTPGGHKTKSTVTLDDDSLIQVQDWVGKETTIRRELVDEKIVGESAVNNVVCT</sequence>
<dbReference type="KEGG" id="bmus:118883356"/>
<evidence type="ECO:0000259" key="2">
    <source>
        <dbReference type="Pfam" id="PF00061"/>
    </source>
</evidence>
<dbReference type="GeneID" id="118883356"/>
<dbReference type="Proteomes" id="UP000694857">
    <property type="component" value="Chromosome 17"/>
</dbReference>
<keyword evidence="3" id="KW-1185">Reference proteome</keyword>
<dbReference type="InterPro" id="IPR031259">
    <property type="entry name" value="ILBP"/>
</dbReference>
<dbReference type="InterPro" id="IPR000566">
    <property type="entry name" value="Lipocln_cytosolic_FA-bd_dom"/>
</dbReference>
<organism evidence="3 4">
    <name type="scientific">Balaenoptera musculus</name>
    <name type="common">Blue whale</name>
    <dbReference type="NCBI Taxonomy" id="9771"/>
    <lineage>
        <taxon>Eukaryota</taxon>
        <taxon>Metazoa</taxon>
        <taxon>Chordata</taxon>
        <taxon>Craniata</taxon>
        <taxon>Vertebrata</taxon>
        <taxon>Euteleostomi</taxon>
        <taxon>Mammalia</taxon>
        <taxon>Eutheria</taxon>
        <taxon>Laurasiatheria</taxon>
        <taxon>Artiodactyla</taxon>
        <taxon>Whippomorpha</taxon>
        <taxon>Cetacea</taxon>
        <taxon>Mysticeti</taxon>
        <taxon>Balaenopteridae</taxon>
        <taxon>Balaenoptera</taxon>
    </lineage>
</organism>
<comment type="similarity">
    <text evidence="1">Belongs to the calycin superfamily. Fatty-acid binding protein (FABP) family.</text>
</comment>